<dbReference type="SMART" id="SM00584">
    <property type="entry name" value="TLDc"/>
    <property type="match status" value="1"/>
</dbReference>
<dbReference type="Pfam" id="PF07534">
    <property type="entry name" value="TLD"/>
    <property type="match status" value="1"/>
</dbReference>
<dbReference type="SMART" id="SM00225">
    <property type="entry name" value="BTB"/>
    <property type="match status" value="1"/>
</dbReference>
<feature type="domain" description="TLDc" evidence="3">
    <location>
        <begin position="511"/>
        <end position="684"/>
    </location>
</feature>
<dbReference type="PROSITE" id="PS51886">
    <property type="entry name" value="TLDC"/>
    <property type="match status" value="1"/>
</dbReference>
<gene>
    <name evidence="4" type="ORF">M0811_11184</name>
</gene>
<keyword evidence="5" id="KW-1185">Reference proteome</keyword>
<dbReference type="InterPro" id="IPR000210">
    <property type="entry name" value="BTB/POZ_dom"/>
</dbReference>
<name>A0A9Q0LDZ3_ANAIG</name>
<feature type="coiled-coil region" evidence="1">
    <location>
        <begin position="276"/>
        <end position="503"/>
    </location>
</feature>
<evidence type="ECO:0000259" key="2">
    <source>
        <dbReference type="PROSITE" id="PS50097"/>
    </source>
</evidence>
<dbReference type="CDD" id="cd18186">
    <property type="entry name" value="BTB_POZ_ZBTB_KLHL-like"/>
    <property type="match status" value="1"/>
</dbReference>
<dbReference type="Pfam" id="PF00651">
    <property type="entry name" value="BTB"/>
    <property type="match status" value="1"/>
</dbReference>
<dbReference type="InterPro" id="IPR051481">
    <property type="entry name" value="BTB-POZ/Galectin-3-binding"/>
</dbReference>
<dbReference type="Proteomes" id="UP001149090">
    <property type="component" value="Unassembled WGS sequence"/>
</dbReference>
<organism evidence="4 5">
    <name type="scientific">Anaeramoeba ignava</name>
    <name type="common">Anaerobic marine amoeba</name>
    <dbReference type="NCBI Taxonomy" id="1746090"/>
    <lineage>
        <taxon>Eukaryota</taxon>
        <taxon>Metamonada</taxon>
        <taxon>Anaeramoebidae</taxon>
        <taxon>Anaeramoeba</taxon>
    </lineage>
</organism>
<dbReference type="EMBL" id="JAPDFW010000098">
    <property type="protein sequence ID" value="KAJ5070155.1"/>
    <property type="molecule type" value="Genomic_DNA"/>
</dbReference>
<evidence type="ECO:0000313" key="5">
    <source>
        <dbReference type="Proteomes" id="UP001149090"/>
    </source>
</evidence>
<dbReference type="AlphaFoldDB" id="A0A9Q0LDZ3"/>
<dbReference type="OMA" id="QEYEVAN"/>
<evidence type="ECO:0000313" key="4">
    <source>
        <dbReference type="EMBL" id="KAJ5070155.1"/>
    </source>
</evidence>
<dbReference type="PANTHER" id="PTHR24410:SF23">
    <property type="entry name" value="BTB DOMAIN-CONTAINING PROTEIN-RELATED"/>
    <property type="match status" value="1"/>
</dbReference>
<sequence length="684" mass="82677">MDNNNNNQIENANQNENENEMKNLEKKVTKNLIKDYSNLLNGNSFKDFSIFVENKSNPFEIKVHKSILSSRSPFFNESLRGENDIDKIFLNQFNKKEMESILSYIYYGNISFENQENLIQLLEISIYFKLNLLKEIIQKKISNSINYSNFFQFFFQNRNLNSNEIEIKCFELINQNFSQIQNNENLFNLTKEEIIKFIQFKQEKKEIFQFDFFQFLDNWIKKRNKSLNLKKYEKKMNSKKRLFHSFFSLFDKDSISKQDFDKLKQFHFILPNSFLVDIQNKIIQDNQQEIENKEKEKKIQEKEKKIQEKEKKIKRRDKRIKERDKRIKSFESEIRNLKSENKKKEKEIEDKNKEIEEKWKKEIEDKEKEIEEKWKKEVENKEKENQQIKIEIEEKWKKEVENKEKENQQMKIEIEEKKKEVEDKNKEIENKEKENQQIKIEIEEKWKKEVEDKNKEIEEKWKKEFEEKDKENKDMKPVFDKYRDQYQKDLEYEKKMKQEMELQKIFSDSEIIQEIEYVKKLQEWINDNDFFSKMKKGFSAKKDGFNCKKWHKAVDGKGKTLVIIKTKDNFIFGGFTQVGFKSGNPGDIYDSNAFIFSLRNDKGDRIPAKFTHNGKGRAIYSKLSFGPIFGNDFWLESNLQPGHSNFGYSYNLPNGITHNTNEARSYLAGSLNLWVVDEVETYFI</sequence>
<feature type="domain" description="BTB" evidence="2">
    <location>
        <begin position="46"/>
        <end position="114"/>
    </location>
</feature>
<dbReference type="InterPro" id="IPR011333">
    <property type="entry name" value="SKP1/BTB/POZ_sf"/>
</dbReference>
<reference evidence="4" key="1">
    <citation type="submission" date="2022-10" db="EMBL/GenBank/DDBJ databases">
        <title>Novel sulphate-reducing endosymbionts in the free-living metamonad Anaeramoeba.</title>
        <authorList>
            <person name="Jerlstrom-Hultqvist J."/>
            <person name="Cepicka I."/>
            <person name="Gallot-Lavallee L."/>
            <person name="Salas-Leiva D."/>
            <person name="Curtis B.A."/>
            <person name="Zahonova K."/>
            <person name="Pipaliya S."/>
            <person name="Dacks J."/>
            <person name="Roger A.J."/>
        </authorList>
    </citation>
    <scope>NUCLEOTIDE SEQUENCE</scope>
    <source>
        <strain evidence="4">BMAN</strain>
    </source>
</reference>
<dbReference type="SUPFAM" id="SSF54695">
    <property type="entry name" value="POZ domain"/>
    <property type="match status" value="1"/>
</dbReference>
<proteinExistence type="predicted"/>
<dbReference type="PANTHER" id="PTHR24410">
    <property type="entry name" value="HL07962P-RELATED"/>
    <property type="match status" value="1"/>
</dbReference>
<keyword evidence="1" id="KW-0175">Coiled coil</keyword>
<dbReference type="Gene3D" id="3.30.710.10">
    <property type="entry name" value="Potassium Channel Kv1.1, Chain A"/>
    <property type="match status" value="1"/>
</dbReference>
<evidence type="ECO:0000259" key="3">
    <source>
        <dbReference type="PROSITE" id="PS51886"/>
    </source>
</evidence>
<protein>
    <submittedName>
        <fullName evidence="4">Pep-cterm sorting domain-containing protein</fullName>
    </submittedName>
</protein>
<dbReference type="PROSITE" id="PS50097">
    <property type="entry name" value="BTB"/>
    <property type="match status" value="1"/>
</dbReference>
<comment type="caution">
    <text evidence="4">The sequence shown here is derived from an EMBL/GenBank/DDBJ whole genome shotgun (WGS) entry which is preliminary data.</text>
</comment>
<dbReference type="InterPro" id="IPR006571">
    <property type="entry name" value="TLDc_dom"/>
</dbReference>
<accession>A0A9Q0LDZ3</accession>
<evidence type="ECO:0000256" key="1">
    <source>
        <dbReference type="SAM" id="Coils"/>
    </source>
</evidence>